<dbReference type="EMBL" id="JAWQEG010002595">
    <property type="protein sequence ID" value="KAK3870867.1"/>
    <property type="molecule type" value="Genomic_DNA"/>
</dbReference>
<dbReference type="Proteomes" id="UP001286313">
    <property type="component" value="Unassembled WGS sequence"/>
</dbReference>
<comment type="caution">
    <text evidence="2">The sequence shown here is derived from an EMBL/GenBank/DDBJ whole genome shotgun (WGS) entry which is preliminary data.</text>
</comment>
<feature type="region of interest" description="Disordered" evidence="1">
    <location>
        <begin position="1"/>
        <end position="79"/>
    </location>
</feature>
<feature type="compositionally biased region" description="Basic and acidic residues" evidence="1">
    <location>
        <begin position="1"/>
        <end position="13"/>
    </location>
</feature>
<name>A0AAE1FBD9_PETCI</name>
<sequence>MEAGEDETRRDEGVLVTRGQGEKTKKTGGEKRRDEREGGDKPGTVKIMQLQLQQQDEKKEEVEGSKENEEEEGREGGVVKGGDPLSFIVFLCPVTQYHTHLTQATSVVGGGGGGGGGGGEGFEISSSESRDGGIGMCVTVGLGVEAGDGGRGWVVTVGLGVVTVYVGGAGGGLLRWG</sequence>
<proteinExistence type="predicted"/>
<feature type="compositionally biased region" description="Basic and acidic residues" evidence="1">
    <location>
        <begin position="55"/>
        <end position="67"/>
    </location>
</feature>
<feature type="compositionally biased region" description="Basic and acidic residues" evidence="1">
    <location>
        <begin position="20"/>
        <end position="40"/>
    </location>
</feature>
<organism evidence="2 3">
    <name type="scientific">Petrolisthes cinctipes</name>
    <name type="common">Flat porcelain crab</name>
    <dbReference type="NCBI Taxonomy" id="88211"/>
    <lineage>
        <taxon>Eukaryota</taxon>
        <taxon>Metazoa</taxon>
        <taxon>Ecdysozoa</taxon>
        <taxon>Arthropoda</taxon>
        <taxon>Crustacea</taxon>
        <taxon>Multicrustacea</taxon>
        <taxon>Malacostraca</taxon>
        <taxon>Eumalacostraca</taxon>
        <taxon>Eucarida</taxon>
        <taxon>Decapoda</taxon>
        <taxon>Pleocyemata</taxon>
        <taxon>Anomura</taxon>
        <taxon>Galatheoidea</taxon>
        <taxon>Porcellanidae</taxon>
        <taxon>Petrolisthes</taxon>
    </lineage>
</organism>
<dbReference type="AlphaFoldDB" id="A0AAE1FBD9"/>
<evidence type="ECO:0000313" key="3">
    <source>
        <dbReference type="Proteomes" id="UP001286313"/>
    </source>
</evidence>
<gene>
    <name evidence="2" type="ORF">Pcinc_023944</name>
</gene>
<keyword evidence="3" id="KW-1185">Reference proteome</keyword>
<evidence type="ECO:0000313" key="2">
    <source>
        <dbReference type="EMBL" id="KAK3870867.1"/>
    </source>
</evidence>
<protein>
    <submittedName>
        <fullName evidence="2">Uncharacterized protein</fullName>
    </submittedName>
</protein>
<evidence type="ECO:0000256" key="1">
    <source>
        <dbReference type="SAM" id="MobiDB-lite"/>
    </source>
</evidence>
<reference evidence="2" key="1">
    <citation type="submission" date="2023-10" db="EMBL/GenBank/DDBJ databases">
        <title>Genome assemblies of two species of porcelain crab, Petrolisthes cinctipes and Petrolisthes manimaculis (Anomura: Porcellanidae).</title>
        <authorList>
            <person name="Angst P."/>
        </authorList>
    </citation>
    <scope>NUCLEOTIDE SEQUENCE</scope>
    <source>
        <strain evidence="2">PB745_01</strain>
        <tissue evidence="2">Gill</tissue>
    </source>
</reference>
<accession>A0AAE1FBD9</accession>